<keyword evidence="2" id="KW-0489">Methyltransferase</keyword>
<dbReference type="Proteomes" id="UP000250235">
    <property type="component" value="Unassembled WGS sequence"/>
</dbReference>
<dbReference type="GO" id="GO:0032259">
    <property type="term" value="P:methylation"/>
    <property type="evidence" value="ECO:0007669"/>
    <property type="project" value="UniProtKB-KW"/>
</dbReference>
<sequence length="336" mass="37645">MFGWWKMVMIDGYMKMRPLFLNSYIPRNHKMFLSTCWLRLLRRIGDVWVVEDGYDRWVHEDETPVSQLLVQLPQRTSLEYLAPICLFFQPVQCLSASTPFPVKTWGWYRSSSSASSMRFSDDIPQGTTTAVGSTPAVAQFSLPPVVLESFNDLRASMSRIITNQSKESRRLDDSHNEVLDKIKQLEKTILDAFYQQNQASHGLIKGIRQEARNDTDVLSLGLKVVHTQTAILSTGQADAHKEVKEKKAIIADMDERLATVRSELLIRAQAQENYNNLSSQLGELVSYINRGNDKKGQESSSSRPQPPPDDQNRSSGGSASRGGGGGCEALCSQLSL</sequence>
<evidence type="ECO:0000313" key="3">
    <source>
        <dbReference type="Proteomes" id="UP000250235"/>
    </source>
</evidence>
<organism evidence="2 3">
    <name type="scientific">Dorcoceras hygrometricum</name>
    <dbReference type="NCBI Taxonomy" id="472368"/>
    <lineage>
        <taxon>Eukaryota</taxon>
        <taxon>Viridiplantae</taxon>
        <taxon>Streptophyta</taxon>
        <taxon>Embryophyta</taxon>
        <taxon>Tracheophyta</taxon>
        <taxon>Spermatophyta</taxon>
        <taxon>Magnoliopsida</taxon>
        <taxon>eudicotyledons</taxon>
        <taxon>Gunneridae</taxon>
        <taxon>Pentapetalae</taxon>
        <taxon>asterids</taxon>
        <taxon>lamiids</taxon>
        <taxon>Lamiales</taxon>
        <taxon>Gesneriaceae</taxon>
        <taxon>Didymocarpoideae</taxon>
        <taxon>Trichosporeae</taxon>
        <taxon>Loxocarpinae</taxon>
        <taxon>Dorcoceras</taxon>
    </lineage>
</organism>
<dbReference type="GO" id="GO:0008168">
    <property type="term" value="F:methyltransferase activity"/>
    <property type="evidence" value="ECO:0007669"/>
    <property type="project" value="UniProtKB-KW"/>
</dbReference>
<feature type="region of interest" description="Disordered" evidence="1">
    <location>
        <begin position="291"/>
        <end position="326"/>
    </location>
</feature>
<dbReference type="EMBL" id="KV001289">
    <property type="protein sequence ID" value="KZV39255.1"/>
    <property type="molecule type" value="Genomic_DNA"/>
</dbReference>
<proteinExistence type="predicted"/>
<reference evidence="2 3" key="1">
    <citation type="journal article" date="2015" name="Proc. Natl. Acad. Sci. U.S.A.">
        <title>The resurrection genome of Boea hygrometrica: A blueprint for survival of dehydration.</title>
        <authorList>
            <person name="Xiao L."/>
            <person name="Yang G."/>
            <person name="Zhang L."/>
            <person name="Yang X."/>
            <person name="Zhao S."/>
            <person name="Ji Z."/>
            <person name="Zhou Q."/>
            <person name="Hu M."/>
            <person name="Wang Y."/>
            <person name="Chen M."/>
            <person name="Xu Y."/>
            <person name="Jin H."/>
            <person name="Xiao X."/>
            <person name="Hu G."/>
            <person name="Bao F."/>
            <person name="Hu Y."/>
            <person name="Wan P."/>
            <person name="Li L."/>
            <person name="Deng X."/>
            <person name="Kuang T."/>
            <person name="Xiang C."/>
            <person name="Zhu J.K."/>
            <person name="Oliver M.J."/>
            <person name="He Y."/>
        </authorList>
    </citation>
    <scope>NUCLEOTIDE SEQUENCE [LARGE SCALE GENOMIC DNA]</scope>
    <source>
        <strain evidence="3">cv. XS01</strain>
    </source>
</reference>
<evidence type="ECO:0000256" key="1">
    <source>
        <dbReference type="SAM" id="MobiDB-lite"/>
    </source>
</evidence>
<gene>
    <name evidence="2" type="ORF">F511_17587</name>
</gene>
<keyword evidence="3" id="KW-1185">Reference proteome</keyword>
<accession>A0A2Z7C4U1</accession>
<keyword evidence="2" id="KW-0808">Transferase</keyword>
<dbReference type="AlphaFoldDB" id="A0A2Z7C4U1"/>
<evidence type="ECO:0000313" key="2">
    <source>
        <dbReference type="EMBL" id="KZV39255.1"/>
    </source>
</evidence>
<name>A0A2Z7C4U1_9LAMI</name>
<protein>
    <submittedName>
        <fullName evidence="2">Histone-lysine N-methyltransferase ATX3</fullName>
    </submittedName>
</protein>